<dbReference type="PANTHER" id="PTHR45783:SF3">
    <property type="entry name" value="KINESIN LIGHT CHAIN"/>
    <property type="match status" value="1"/>
</dbReference>
<evidence type="ECO:0000256" key="2">
    <source>
        <dbReference type="ARBA" id="ARBA00022490"/>
    </source>
</evidence>
<dbReference type="Gene3D" id="1.25.40.10">
    <property type="entry name" value="Tetratricopeptide repeat domain"/>
    <property type="match status" value="1"/>
</dbReference>
<dbReference type="EMBL" id="RCBY01000010">
    <property type="protein sequence ID" value="RQH54550.1"/>
    <property type="molecule type" value="Genomic_DNA"/>
</dbReference>
<evidence type="ECO:0000256" key="1">
    <source>
        <dbReference type="ARBA" id="ARBA00004496"/>
    </source>
</evidence>
<dbReference type="RefSeq" id="WP_124142893.1">
    <property type="nucleotide sequence ID" value="NZ_CAWOKI010000146.1"/>
</dbReference>
<name>A0A3N6NZM3_9CYAN</name>
<sequence>MRKQLLGSAHPDIATSLNNLAGLYKFQGRYTEAEPLFLKALTILFSQLGEEHPNTQTVMKNYGIFLQQVLNENRQGELSDQRSLQIISQMESEE</sequence>
<dbReference type="PANTHER" id="PTHR45783">
    <property type="entry name" value="KINESIN LIGHT CHAIN"/>
    <property type="match status" value="1"/>
</dbReference>
<dbReference type="OrthoDB" id="3193074at2"/>
<dbReference type="GO" id="GO:0019894">
    <property type="term" value="F:kinesin binding"/>
    <property type="evidence" value="ECO:0007669"/>
    <property type="project" value="TreeGrafter"/>
</dbReference>
<keyword evidence="3" id="KW-0677">Repeat</keyword>
<dbReference type="GO" id="GO:0005737">
    <property type="term" value="C:cytoplasm"/>
    <property type="evidence" value="ECO:0007669"/>
    <property type="project" value="UniProtKB-SubCell"/>
</dbReference>
<keyword evidence="6" id="KW-1185">Reference proteome</keyword>
<proteinExistence type="predicted"/>
<keyword evidence="2" id="KW-0963">Cytoplasm</keyword>
<dbReference type="InterPro" id="IPR011990">
    <property type="entry name" value="TPR-like_helical_dom_sf"/>
</dbReference>
<organism evidence="5 6">
    <name type="scientific">Okeania hirsuta</name>
    <dbReference type="NCBI Taxonomy" id="1458930"/>
    <lineage>
        <taxon>Bacteria</taxon>
        <taxon>Bacillati</taxon>
        <taxon>Cyanobacteriota</taxon>
        <taxon>Cyanophyceae</taxon>
        <taxon>Oscillatoriophycideae</taxon>
        <taxon>Oscillatoriales</taxon>
        <taxon>Microcoleaceae</taxon>
        <taxon>Okeania</taxon>
    </lineage>
</organism>
<comment type="caution">
    <text evidence="5">The sequence shown here is derived from an EMBL/GenBank/DDBJ whole genome shotgun (WGS) entry which is preliminary data.</text>
</comment>
<evidence type="ECO:0000313" key="6">
    <source>
        <dbReference type="Proteomes" id="UP000269154"/>
    </source>
</evidence>
<dbReference type="GO" id="GO:0005871">
    <property type="term" value="C:kinesin complex"/>
    <property type="evidence" value="ECO:0007669"/>
    <property type="project" value="InterPro"/>
</dbReference>
<reference evidence="5 6" key="1">
    <citation type="journal article" date="2018" name="ACS Chem. Biol.">
        <title>Ketoreductase domain dysfunction expands chemodiversity: malyngamide biosynthesis in the cyanobacterium Okeania hirsuta.</title>
        <authorList>
            <person name="Moss N.A."/>
            <person name="Leao T."/>
            <person name="Rankin M."/>
            <person name="McCullough T.M."/>
            <person name="Qu P."/>
            <person name="Korobeynikov A."/>
            <person name="Smith J.L."/>
            <person name="Gerwick L."/>
            <person name="Gerwick W.H."/>
        </authorList>
    </citation>
    <scope>NUCLEOTIDE SEQUENCE [LARGE SCALE GENOMIC DNA]</scope>
    <source>
        <strain evidence="5 6">PAB10Feb10-1</strain>
    </source>
</reference>
<evidence type="ECO:0000313" key="5">
    <source>
        <dbReference type="EMBL" id="RQH54550.1"/>
    </source>
</evidence>
<dbReference type="Proteomes" id="UP000269154">
    <property type="component" value="Unassembled WGS sequence"/>
</dbReference>
<evidence type="ECO:0000256" key="3">
    <source>
        <dbReference type="ARBA" id="ARBA00022737"/>
    </source>
</evidence>
<dbReference type="InterPro" id="IPR002151">
    <property type="entry name" value="Kinesin_light"/>
</dbReference>
<comment type="subcellular location">
    <subcellularLocation>
        <location evidence="1">Cytoplasm</location>
    </subcellularLocation>
</comment>
<dbReference type="SUPFAM" id="SSF48452">
    <property type="entry name" value="TPR-like"/>
    <property type="match status" value="1"/>
</dbReference>
<accession>A0A3N6NZM3</accession>
<dbReference type="Pfam" id="PF13424">
    <property type="entry name" value="TPR_12"/>
    <property type="match status" value="1"/>
</dbReference>
<evidence type="ECO:0000256" key="4">
    <source>
        <dbReference type="ARBA" id="ARBA00022803"/>
    </source>
</evidence>
<protein>
    <submittedName>
        <fullName evidence="5">Tetratricopeptide repeat protein</fullName>
    </submittedName>
</protein>
<dbReference type="GO" id="GO:0007018">
    <property type="term" value="P:microtubule-based movement"/>
    <property type="evidence" value="ECO:0007669"/>
    <property type="project" value="TreeGrafter"/>
</dbReference>
<gene>
    <name evidence="5" type="ORF">D5R40_03260</name>
</gene>
<keyword evidence="4" id="KW-0802">TPR repeat</keyword>
<dbReference type="AlphaFoldDB" id="A0A3N6NZM3"/>